<feature type="compositionally biased region" description="Basic and acidic residues" evidence="1">
    <location>
        <begin position="1"/>
        <end position="11"/>
    </location>
</feature>
<feature type="transmembrane region" description="Helical" evidence="2">
    <location>
        <begin position="58"/>
        <end position="79"/>
    </location>
</feature>
<dbReference type="AlphaFoldDB" id="A0A4S8P6X4"/>
<keyword evidence="2" id="KW-1133">Transmembrane helix</keyword>
<dbReference type="Proteomes" id="UP000305792">
    <property type="component" value="Unassembled WGS sequence"/>
</dbReference>
<protein>
    <submittedName>
        <fullName evidence="3">Uncharacterized protein</fullName>
    </submittedName>
</protein>
<organism evidence="3 4">
    <name type="scientific">Glycomyces paridis</name>
    <dbReference type="NCBI Taxonomy" id="2126555"/>
    <lineage>
        <taxon>Bacteria</taxon>
        <taxon>Bacillati</taxon>
        <taxon>Actinomycetota</taxon>
        <taxon>Actinomycetes</taxon>
        <taxon>Glycomycetales</taxon>
        <taxon>Glycomycetaceae</taxon>
        <taxon>Glycomyces</taxon>
    </lineage>
</organism>
<keyword evidence="2" id="KW-0812">Transmembrane</keyword>
<gene>
    <name evidence="3" type="ORF">E9998_23215</name>
</gene>
<reference evidence="3 4" key="1">
    <citation type="journal article" date="2018" name="Int. J. Syst. Evol. Microbiol.">
        <title>Glycomyces paridis sp. nov., isolated from the medicinal plant Paris polyphylla.</title>
        <authorList>
            <person name="Fang X.M."/>
            <person name="Bai J.L."/>
            <person name="Su J."/>
            <person name="Zhao L.L."/>
            <person name="Liu H.Y."/>
            <person name="Ma B.P."/>
            <person name="Zhang Y.Q."/>
            <person name="Yu L.Y."/>
        </authorList>
    </citation>
    <scope>NUCLEOTIDE SEQUENCE [LARGE SCALE GENOMIC DNA]</scope>
    <source>
        <strain evidence="3 4">CPCC 204357</strain>
    </source>
</reference>
<dbReference type="RefSeq" id="WP_136532105.1">
    <property type="nucleotide sequence ID" value="NZ_STGX01000022.1"/>
</dbReference>
<evidence type="ECO:0000256" key="1">
    <source>
        <dbReference type="SAM" id="MobiDB-lite"/>
    </source>
</evidence>
<name>A0A4S8P6X4_9ACTN</name>
<sequence length="123" mass="13419">MRARQEARDDEAVPGVEADALRLSDMEGRERVDMTSYRGWTPDDDAPPPHASVCRARLVLIGVAVGLAAAGALAVKLAYDRRKAEQGHRLVVAHLEDARSALVSAAGEIPELGREVIDRVRRR</sequence>
<dbReference type="OrthoDB" id="5193046at2"/>
<evidence type="ECO:0000256" key="2">
    <source>
        <dbReference type="SAM" id="Phobius"/>
    </source>
</evidence>
<comment type="caution">
    <text evidence="3">The sequence shown here is derived from an EMBL/GenBank/DDBJ whole genome shotgun (WGS) entry which is preliminary data.</text>
</comment>
<keyword evidence="2" id="KW-0472">Membrane</keyword>
<evidence type="ECO:0000313" key="4">
    <source>
        <dbReference type="Proteomes" id="UP000305792"/>
    </source>
</evidence>
<accession>A0A4S8P6X4</accession>
<dbReference type="EMBL" id="STGX01000022">
    <property type="protein sequence ID" value="THV23509.1"/>
    <property type="molecule type" value="Genomic_DNA"/>
</dbReference>
<feature type="region of interest" description="Disordered" evidence="1">
    <location>
        <begin position="1"/>
        <end position="25"/>
    </location>
</feature>
<evidence type="ECO:0000313" key="3">
    <source>
        <dbReference type="EMBL" id="THV23509.1"/>
    </source>
</evidence>
<keyword evidence="4" id="KW-1185">Reference proteome</keyword>
<proteinExistence type="predicted"/>